<dbReference type="EMBL" id="JBHSPP010000006">
    <property type="protein sequence ID" value="MFC5705553.1"/>
    <property type="molecule type" value="Genomic_DNA"/>
</dbReference>
<keyword evidence="2" id="KW-1185">Reference proteome</keyword>
<organism evidence="1 2">
    <name type="scientific">Aeromonas eucrenophila</name>
    <dbReference type="NCBI Taxonomy" id="649"/>
    <lineage>
        <taxon>Bacteria</taxon>
        <taxon>Pseudomonadati</taxon>
        <taxon>Pseudomonadota</taxon>
        <taxon>Gammaproteobacteria</taxon>
        <taxon>Aeromonadales</taxon>
        <taxon>Aeromonadaceae</taxon>
        <taxon>Aeromonas</taxon>
    </lineage>
</organism>
<evidence type="ECO:0000313" key="2">
    <source>
        <dbReference type="Proteomes" id="UP001596132"/>
    </source>
</evidence>
<accession>A0ABW0Y9P1</accession>
<dbReference type="Proteomes" id="UP001596132">
    <property type="component" value="Unassembled WGS sequence"/>
</dbReference>
<sequence length="93" mass="10538">MNSTKFNAAQQAEGLVLSAFWGESLRRDHHRLYCLQSRLAILRIRRRVRGTHDKALTRALLHMCKLARTTLHQSHTLATAHTRALRANVGGQA</sequence>
<reference evidence="2" key="1">
    <citation type="journal article" date="2019" name="Int. J. Syst. Evol. Microbiol.">
        <title>The Global Catalogue of Microorganisms (GCM) 10K type strain sequencing project: providing services to taxonomists for standard genome sequencing and annotation.</title>
        <authorList>
            <consortium name="The Broad Institute Genomics Platform"/>
            <consortium name="The Broad Institute Genome Sequencing Center for Infectious Disease"/>
            <person name="Wu L."/>
            <person name="Ma J."/>
        </authorList>
    </citation>
    <scope>NUCLEOTIDE SEQUENCE [LARGE SCALE GENOMIC DNA]</scope>
    <source>
        <strain evidence="2">KCTC 15012</strain>
    </source>
</reference>
<dbReference type="RefSeq" id="WP_042643924.1">
    <property type="nucleotide sequence ID" value="NZ_CDDF01000017.1"/>
</dbReference>
<name>A0ABW0Y9P1_9GAMM</name>
<protein>
    <recommendedName>
        <fullName evidence="3">Transposase</fullName>
    </recommendedName>
</protein>
<evidence type="ECO:0008006" key="3">
    <source>
        <dbReference type="Google" id="ProtNLM"/>
    </source>
</evidence>
<gene>
    <name evidence="1" type="ORF">ACFPVW_05615</name>
</gene>
<proteinExistence type="predicted"/>
<comment type="caution">
    <text evidence="1">The sequence shown here is derived from an EMBL/GenBank/DDBJ whole genome shotgun (WGS) entry which is preliminary data.</text>
</comment>
<evidence type="ECO:0000313" key="1">
    <source>
        <dbReference type="EMBL" id="MFC5705553.1"/>
    </source>
</evidence>